<dbReference type="Gene3D" id="2.150.10.10">
    <property type="entry name" value="Serralysin-like metalloprotease, C-terminal"/>
    <property type="match status" value="3"/>
</dbReference>
<keyword evidence="7" id="KW-1185">Reference proteome</keyword>
<accession>A0ABV7IAJ0</accession>
<name>A0ABV7IAJ0_9RHOB</name>
<reference evidence="7" key="1">
    <citation type="journal article" date="2019" name="Int. J. Syst. Evol. Microbiol.">
        <title>The Global Catalogue of Microorganisms (GCM) 10K type strain sequencing project: providing services to taxonomists for standard genome sequencing and annotation.</title>
        <authorList>
            <consortium name="The Broad Institute Genomics Platform"/>
            <consortium name="The Broad Institute Genome Sequencing Center for Infectious Disease"/>
            <person name="Wu L."/>
            <person name="Ma J."/>
        </authorList>
    </citation>
    <scope>NUCLEOTIDE SEQUENCE [LARGE SCALE GENOMIC DNA]</scope>
    <source>
        <strain evidence="7">KCTC 52239</strain>
    </source>
</reference>
<evidence type="ECO:0000259" key="5">
    <source>
        <dbReference type="Pfam" id="PF08548"/>
    </source>
</evidence>
<dbReference type="InterPro" id="IPR001343">
    <property type="entry name" value="Hemolysn_Ca-bd"/>
</dbReference>
<dbReference type="InterPro" id="IPR013858">
    <property type="entry name" value="Peptidase_M10B_C"/>
</dbReference>
<comment type="caution">
    <text evidence="6">The sequence shown here is derived from an EMBL/GenBank/DDBJ whole genome shotgun (WGS) entry which is preliminary data.</text>
</comment>
<dbReference type="InterPro" id="IPR011049">
    <property type="entry name" value="Serralysin-like_metalloprot_C"/>
</dbReference>
<dbReference type="InterPro" id="IPR018511">
    <property type="entry name" value="Hemolysin-typ_Ca-bd_CS"/>
</dbReference>
<dbReference type="PANTHER" id="PTHR38340">
    <property type="entry name" value="S-LAYER PROTEIN"/>
    <property type="match status" value="1"/>
</dbReference>
<evidence type="ECO:0000256" key="1">
    <source>
        <dbReference type="ARBA" id="ARBA00001913"/>
    </source>
</evidence>
<evidence type="ECO:0000256" key="4">
    <source>
        <dbReference type="ARBA" id="ARBA00022737"/>
    </source>
</evidence>
<evidence type="ECO:0000313" key="7">
    <source>
        <dbReference type="Proteomes" id="UP001595557"/>
    </source>
</evidence>
<dbReference type="Proteomes" id="UP001595557">
    <property type="component" value="Unassembled WGS sequence"/>
</dbReference>
<evidence type="ECO:0000256" key="2">
    <source>
        <dbReference type="ARBA" id="ARBA00004613"/>
    </source>
</evidence>
<proteinExistence type="predicted"/>
<evidence type="ECO:0000313" key="6">
    <source>
        <dbReference type="EMBL" id="MFC3166553.1"/>
    </source>
</evidence>
<feature type="domain" description="Peptidase M10 serralysin C-terminal" evidence="5">
    <location>
        <begin position="341"/>
        <end position="464"/>
    </location>
</feature>
<dbReference type="PRINTS" id="PR00313">
    <property type="entry name" value="CABNDNGRPT"/>
</dbReference>
<keyword evidence="3" id="KW-0964">Secreted</keyword>
<dbReference type="SUPFAM" id="SSF51120">
    <property type="entry name" value="beta-Roll"/>
    <property type="match status" value="2"/>
</dbReference>
<dbReference type="InterPro" id="IPR050557">
    <property type="entry name" value="RTX_toxin/Mannuronan_C5-epim"/>
</dbReference>
<evidence type="ECO:0000256" key="3">
    <source>
        <dbReference type="ARBA" id="ARBA00022525"/>
    </source>
</evidence>
<comment type="subcellular location">
    <subcellularLocation>
        <location evidence="2">Secreted</location>
    </subcellularLocation>
</comment>
<dbReference type="PANTHER" id="PTHR38340:SF1">
    <property type="entry name" value="S-LAYER PROTEIN"/>
    <property type="match status" value="1"/>
</dbReference>
<dbReference type="EMBL" id="JBHRTE010000003">
    <property type="protein sequence ID" value="MFC3166553.1"/>
    <property type="molecule type" value="Genomic_DNA"/>
</dbReference>
<organism evidence="6 7">
    <name type="scientific">Paracoccus fontiphilus</name>
    <dbReference type="NCBI Taxonomy" id="1815556"/>
    <lineage>
        <taxon>Bacteria</taxon>
        <taxon>Pseudomonadati</taxon>
        <taxon>Pseudomonadota</taxon>
        <taxon>Alphaproteobacteria</taxon>
        <taxon>Rhodobacterales</taxon>
        <taxon>Paracoccaceae</taxon>
        <taxon>Paracoccus</taxon>
    </lineage>
</organism>
<dbReference type="RefSeq" id="WP_207467326.1">
    <property type="nucleotide sequence ID" value="NZ_JAFNAW010000014.1"/>
</dbReference>
<dbReference type="Pfam" id="PF08548">
    <property type="entry name" value="Peptidase_M10_C"/>
    <property type="match status" value="1"/>
</dbReference>
<keyword evidence="4" id="KW-0677">Repeat</keyword>
<dbReference type="Pfam" id="PF00353">
    <property type="entry name" value="HemolysinCabind"/>
    <property type="match status" value="2"/>
</dbReference>
<protein>
    <submittedName>
        <fullName evidence="6">Calcium-binding protein</fullName>
    </submittedName>
</protein>
<dbReference type="PROSITE" id="PS00330">
    <property type="entry name" value="HEMOLYSIN_CALCIUM"/>
    <property type="match status" value="2"/>
</dbReference>
<comment type="cofactor">
    <cofactor evidence="1">
        <name>Ca(2+)</name>
        <dbReference type="ChEBI" id="CHEBI:29108"/>
    </cofactor>
</comment>
<gene>
    <name evidence="6" type="ORF">ACFOD7_00635</name>
</gene>
<sequence>MTTFRIAAQTIRFRDIDDDASSIISVKAGALSAFVNSASARFSYAPLPGYPGDDWPDVSVNLPSELQLTDDKGRLIDLGKTHAFLGSVVYDGRQSTFLFIEEEISGITYDGYMIHLGGDPLPTFRTVMDATNFLYSASLSRVTSGPFAPGRDIAFSAIPGRQVTENDRLLGTLDQDDFFGGTGNDTLLGNGGNDALDGGAGHDHLDGGAGNNVLRGGAGHDTLLGGAGQDSLFGDADNDLLTGAVGNDRLDGGAGADTMRGGTGNDIYLVDHARDLVVEAASQGIDTVHSRVTMQLSPHVENLVLTGQAAINGTGNALANRLTGQAGANQLTGGAGNDVLNGMAGQDTVNGGAGSDILYGGMDAARDVFVFNTVADSAAGAGRDRIMDFRPGVDDIDLRALDAENRIAGNQAFDFSGGTADANAVWFVKTGAGLILRADVNGDRLADFEIALTGQGSLTESDILL</sequence>